<evidence type="ECO:0000256" key="1">
    <source>
        <dbReference type="SAM" id="Coils"/>
    </source>
</evidence>
<dbReference type="InterPro" id="IPR002083">
    <property type="entry name" value="MATH/TRAF_dom"/>
</dbReference>
<sequence>MPANTRGQPSKYKALNIKLRGPCFPVTVGRRTDQSCVCNWAVPKFAKLNTELMYSSYFEVGGYEFRLFLHPRGDNLLSTSDKVSIFLQINDESHRQGPDFSCFVAQKLTIVNARDESKSLTKEKGYRFSKYRKSTGWVEFIPLETLKDPNSGFLIEGTLHISVEVRVLDEMLTCEANGDGGSRKVTGSKAPVFNGKVTWRIRNFGQFQEMARTQKMTSPCFQVGEGSLRVNLCSTVVDGVEYLSLYLQAKDTDYQFFAVEKSCWCFFRVSVLNQTPGVNNVHRDSSGRFDSEIDGSLGWTQFMEMSDFIGNGYLVDGNVVISVSFDAIREKAMSMGENDSKHSNRGGARRMFNDTFGVKCGWQIQNFSRLKDTLKKKKLTACCIKSRTFQAGDLDFRLLMYPRGKSQNPSHLSLFIEALGPGYTSSDWNFLVLYQLSIPNLKVGKSIVKASEGRFSKAAPILGWSEFVPLTCLFDQDSGYLEQDAVLFTAEVEILKDELVITDPAELRDKSTSADVNERRWSATWKVENLSSLTSMRPTRRAFSNFFQFGGCMLRIGCYQSAKSIVAFLESDPSVANDANKSFWISYKLTVVNQRDPSKSIWKVSSMCTNSSTNLDIKFMEISEMVEAGFIVRDVITFGCEILDCCPSSEFSETKLLALDNPSSGIYKFHDSAEGKVITGNIVDIFAEVIISAQHDLAFEDNPGELLVKLKNLMNTGTLAGHLVEMRLYLEDSSKCNCCHNKLSIADDGKQTNSKVDKMSSNLAGYMFATLGPKVNKLLLEVMADCCQTSNMSTEEPHDESLMLSAPTSRSICQSETQRVTKPVVPSQPLVHNGFETRASVGISSGDVKHSALNACDTFDKAVANKRASPSEASAHVFDALHSCSIIPFKTEWPEPSEELLRLIIDSMKDLKVPVPKVCPGRNESTLEKVSLLLEKAPKDVSADLLSLLPKLVNHSEHPLVASAFLSQLLKPDIEPKLGPQVLAAIDQLDLDSEWWKQTFIQVSHGLGDSNDEVLEVLTDLLFKAACQCQHIPEAVRVVHKKLESLGANVSPYLLDFLSKIVHSQYEIAEALFREIDRVFALDESLGNAGITSFNAANKHATNLHLADKPHCQAHHHFSGIWFLIDMLAIPSLSVEASQAFERGVAHGFIENHAVTNVLEKCALRSNGDSISLIQNGQRKDRAKSLQVEEVFKSLLSLAKKLSVSSNSLVHGFAKKLYATLLRLFHGDCYHGRMLRDIVECATRSSDNCSENSLDTLVFLVHEEPVVAKPLLTIMKDTIERANADHSTISDRLCTIEKEVTQIRAEKQTELSNMESEKTILLERLEEREATILQCEADMDRFACEKKELFVQMQAIKNQLESFRSKHDDEVSKLKMEKKHYHDRLHHLEMELTELKSEKHHKMKRVIEDNKILTENLRKAEADRRRVDGELKRYISKDVIQEEARKTLSDELRRLKQKVEQIEGVKKEKEEEAACYTLYAHDMGEKLNACQQQIQSLEKALKEEMLQHAPLYGVGLEDLSMKELETIARIHQDGLEAIRTLQDRARRRNHDVLSTRAPHRGFDPLLSVLQPGTQPASEGGQSTIVFPNSVRTHNDRLDNVPAAPWF</sequence>
<feature type="domain" description="MATH" evidence="2">
    <location>
        <begin position="520"/>
        <end position="642"/>
    </location>
</feature>
<protein>
    <recommendedName>
        <fullName evidence="2">MATH domain-containing protein</fullName>
    </recommendedName>
</protein>
<reference evidence="3" key="1">
    <citation type="submission" date="2022-02" db="EMBL/GenBank/DDBJ databases">
        <authorList>
            <person name="Henning P.M."/>
            <person name="McCubbin A.G."/>
            <person name="Shore J.S."/>
        </authorList>
    </citation>
    <scope>NUCLEOTIDE SEQUENCE</scope>
    <source>
        <strain evidence="3">F60SS</strain>
        <tissue evidence="3">Leaves</tissue>
    </source>
</reference>
<proteinExistence type="predicted"/>
<feature type="coiled-coil region" evidence="1">
    <location>
        <begin position="1304"/>
        <end position="1507"/>
    </location>
</feature>
<dbReference type="SMART" id="SM00061">
    <property type="entry name" value="MATH"/>
    <property type="match status" value="3"/>
</dbReference>
<dbReference type="PANTHER" id="PTHR47242:SF1">
    <property type="entry name" value="TRAF-LIKE FAMILY PROTEIN"/>
    <property type="match status" value="1"/>
</dbReference>
<dbReference type="OrthoDB" id="738227at2759"/>
<dbReference type="InterPro" id="IPR008974">
    <property type="entry name" value="TRAF-like"/>
</dbReference>
<name>A0A9Q0J815_9ROSI</name>
<comment type="caution">
    <text evidence="3">The sequence shown here is derived from an EMBL/GenBank/DDBJ whole genome shotgun (WGS) entry which is preliminary data.</text>
</comment>
<feature type="domain" description="MATH" evidence="2">
    <location>
        <begin position="357"/>
        <end position="492"/>
    </location>
</feature>
<feature type="domain" description="MATH" evidence="2">
    <location>
        <begin position="194"/>
        <end position="325"/>
    </location>
</feature>
<dbReference type="PANTHER" id="PTHR47242">
    <property type="entry name" value="TRAF-LIKE FAMILY PROTEIN"/>
    <property type="match status" value="1"/>
</dbReference>
<dbReference type="Pfam" id="PF22486">
    <property type="entry name" value="MATH_2"/>
    <property type="match status" value="4"/>
</dbReference>
<keyword evidence="1" id="KW-0175">Coiled coil</keyword>
<dbReference type="PROSITE" id="PS50144">
    <property type="entry name" value="MATH"/>
    <property type="match status" value="4"/>
</dbReference>
<dbReference type="Proteomes" id="UP001141552">
    <property type="component" value="Unassembled WGS sequence"/>
</dbReference>
<accession>A0A9Q0J815</accession>
<gene>
    <name evidence="3" type="ORF">Tsubulata_001780</name>
</gene>
<feature type="domain" description="MATH" evidence="2">
    <location>
        <begin position="35"/>
        <end position="165"/>
    </location>
</feature>
<dbReference type="CDD" id="cd00121">
    <property type="entry name" value="MATH"/>
    <property type="match status" value="4"/>
</dbReference>
<evidence type="ECO:0000313" key="3">
    <source>
        <dbReference type="EMBL" id="KAJ4831045.1"/>
    </source>
</evidence>
<dbReference type="Gene3D" id="2.60.210.10">
    <property type="entry name" value="Apoptosis, Tumor Necrosis Factor Receptor Associated Protein 2, Chain A"/>
    <property type="match status" value="4"/>
</dbReference>
<dbReference type="SUPFAM" id="SSF49599">
    <property type="entry name" value="TRAF domain-like"/>
    <property type="match status" value="4"/>
</dbReference>
<dbReference type="EMBL" id="JAKUCV010005464">
    <property type="protein sequence ID" value="KAJ4831045.1"/>
    <property type="molecule type" value="Genomic_DNA"/>
</dbReference>
<evidence type="ECO:0000259" key="2">
    <source>
        <dbReference type="PROSITE" id="PS50144"/>
    </source>
</evidence>
<reference evidence="3" key="2">
    <citation type="journal article" date="2023" name="Plants (Basel)">
        <title>Annotation of the Turnera subulata (Passifloraceae) Draft Genome Reveals the S-Locus Evolved after the Divergence of Turneroideae from Passifloroideae in a Stepwise Manner.</title>
        <authorList>
            <person name="Henning P.M."/>
            <person name="Roalson E.H."/>
            <person name="Mir W."/>
            <person name="McCubbin A.G."/>
            <person name="Shore J.S."/>
        </authorList>
    </citation>
    <scope>NUCLEOTIDE SEQUENCE</scope>
    <source>
        <strain evidence="3">F60SS</strain>
    </source>
</reference>
<keyword evidence="4" id="KW-1185">Reference proteome</keyword>
<evidence type="ECO:0000313" key="4">
    <source>
        <dbReference type="Proteomes" id="UP001141552"/>
    </source>
</evidence>
<organism evidence="3 4">
    <name type="scientific">Turnera subulata</name>
    <dbReference type="NCBI Taxonomy" id="218843"/>
    <lineage>
        <taxon>Eukaryota</taxon>
        <taxon>Viridiplantae</taxon>
        <taxon>Streptophyta</taxon>
        <taxon>Embryophyta</taxon>
        <taxon>Tracheophyta</taxon>
        <taxon>Spermatophyta</taxon>
        <taxon>Magnoliopsida</taxon>
        <taxon>eudicotyledons</taxon>
        <taxon>Gunneridae</taxon>
        <taxon>Pentapetalae</taxon>
        <taxon>rosids</taxon>
        <taxon>fabids</taxon>
        <taxon>Malpighiales</taxon>
        <taxon>Passifloraceae</taxon>
        <taxon>Turnera</taxon>
    </lineage>
</organism>